<dbReference type="Gene3D" id="3.30.565.10">
    <property type="entry name" value="Histidine kinase-like ATPase, C-terminal domain"/>
    <property type="match status" value="1"/>
</dbReference>
<dbReference type="SUPFAM" id="SSF47384">
    <property type="entry name" value="Homodimeric domain of signal transducing histidine kinase"/>
    <property type="match status" value="1"/>
</dbReference>
<name>A0A1L3J8C3_9FLAO</name>
<dbReference type="SMART" id="SM00065">
    <property type="entry name" value="GAF"/>
    <property type="match status" value="1"/>
</dbReference>
<evidence type="ECO:0000313" key="6">
    <source>
        <dbReference type="Proteomes" id="UP000182510"/>
    </source>
</evidence>
<dbReference type="EC" id="2.7.13.3" evidence="2"/>
<proteinExistence type="predicted"/>
<dbReference type="InterPro" id="IPR029016">
    <property type="entry name" value="GAF-like_dom_sf"/>
</dbReference>
<comment type="catalytic activity">
    <reaction evidence="1">
        <text>ATP + protein L-histidine = ADP + protein N-phospho-L-histidine.</text>
        <dbReference type="EC" id="2.7.13.3"/>
    </reaction>
</comment>
<keyword evidence="6" id="KW-1185">Reference proteome</keyword>
<dbReference type="PANTHER" id="PTHR43102:SF2">
    <property type="entry name" value="GAF DOMAIN-CONTAINING PROTEIN"/>
    <property type="match status" value="1"/>
</dbReference>
<dbReference type="SUPFAM" id="SSF55874">
    <property type="entry name" value="ATPase domain of HSP90 chaperone/DNA topoisomerase II/histidine kinase"/>
    <property type="match status" value="1"/>
</dbReference>
<dbReference type="InterPro" id="IPR036890">
    <property type="entry name" value="HATPase_C_sf"/>
</dbReference>
<gene>
    <name evidence="5" type="ORF">LPB144_05050</name>
</gene>
<dbReference type="InterPro" id="IPR003594">
    <property type="entry name" value="HATPase_dom"/>
</dbReference>
<dbReference type="Pfam" id="PF01590">
    <property type="entry name" value="GAF"/>
    <property type="match status" value="1"/>
</dbReference>
<dbReference type="EMBL" id="CP018153">
    <property type="protein sequence ID" value="APG61377.1"/>
    <property type="molecule type" value="Genomic_DNA"/>
</dbReference>
<evidence type="ECO:0000256" key="3">
    <source>
        <dbReference type="ARBA" id="ARBA00022553"/>
    </source>
</evidence>
<organism evidence="5 6">
    <name type="scientific">Christiangramia salexigens</name>
    <dbReference type="NCBI Taxonomy" id="1913577"/>
    <lineage>
        <taxon>Bacteria</taxon>
        <taxon>Pseudomonadati</taxon>
        <taxon>Bacteroidota</taxon>
        <taxon>Flavobacteriia</taxon>
        <taxon>Flavobacteriales</taxon>
        <taxon>Flavobacteriaceae</taxon>
        <taxon>Christiangramia</taxon>
    </lineage>
</organism>
<dbReference type="InterPro" id="IPR036097">
    <property type="entry name" value="HisK_dim/P_sf"/>
</dbReference>
<dbReference type="SUPFAM" id="SSF55781">
    <property type="entry name" value="GAF domain-like"/>
    <property type="match status" value="1"/>
</dbReference>
<dbReference type="Pfam" id="PF00512">
    <property type="entry name" value="HisKA"/>
    <property type="match status" value="1"/>
</dbReference>
<dbReference type="GO" id="GO:0000155">
    <property type="term" value="F:phosphorelay sensor kinase activity"/>
    <property type="evidence" value="ECO:0007669"/>
    <property type="project" value="InterPro"/>
</dbReference>
<protein>
    <recommendedName>
        <fullName evidence="2">histidine kinase</fullName>
        <ecNumber evidence="2">2.7.13.3</ecNumber>
    </recommendedName>
</protein>
<dbReference type="RefSeq" id="WP_072554060.1">
    <property type="nucleotide sequence ID" value="NZ_CP018153.1"/>
</dbReference>
<dbReference type="SMART" id="SM00388">
    <property type="entry name" value="HisKA"/>
    <property type="match status" value="1"/>
</dbReference>
<dbReference type="Gene3D" id="1.10.287.130">
    <property type="match status" value="1"/>
</dbReference>
<dbReference type="CDD" id="cd00082">
    <property type="entry name" value="HisKA"/>
    <property type="match status" value="1"/>
</dbReference>
<dbReference type="Proteomes" id="UP000182510">
    <property type="component" value="Chromosome"/>
</dbReference>
<dbReference type="SMART" id="SM00387">
    <property type="entry name" value="HATPase_c"/>
    <property type="match status" value="1"/>
</dbReference>
<evidence type="ECO:0000256" key="2">
    <source>
        <dbReference type="ARBA" id="ARBA00012438"/>
    </source>
</evidence>
<dbReference type="Gene3D" id="3.30.450.40">
    <property type="match status" value="1"/>
</dbReference>
<evidence type="ECO:0000256" key="1">
    <source>
        <dbReference type="ARBA" id="ARBA00000085"/>
    </source>
</evidence>
<dbReference type="InterPro" id="IPR003018">
    <property type="entry name" value="GAF"/>
</dbReference>
<keyword evidence="3" id="KW-0597">Phosphoprotein</keyword>
<sequence length="401" mass="45412">MIIPDTPVNEKERLQALHELEILDTESEETFDNIVELAASVCNVPVSLITLVDDDRQWFKSKIGTKLCDSERNKAYCSHAILKPHELTVVEDATTDERFSENPLALDSGNRIKFYAGMPILNSDGLPLGTLCVIDEEPRSISSSQRKMLKKLAKQVEVLIDLRNKNALLENVKDDLNDHNRVLKDFAGLVSHDLKMPLANMVLTADILKKRLSPKLDQQDIDHLDYLKNSGLRLSDYITDVLNYYDSGKLLYETSEEFDIHELLEHIIDLLNLTQDCVINLPEENQSIICNRAALTQIYINLLSNSFKYNDKERIQIDLGYRESATHYIFYVKDNGIGIPQDRQTEIFNLFSTLDQGDRYGKSGNGIGLSTVKKIVQRLGGKITVDSKEGEGATFTFTVKK</sequence>
<dbReference type="InterPro" id="IPR004358">
    <property type="entry name" value="Sig_transdc_His_kin-like_C"/>
</dbReference>
<feature type="domain" description="Histidine kinase" evidence="4">
    <location>
        <begin position="189"/>
        <end position="401"/>
    </location>
</feature>
<dbReference type="STRING" id="1913577.LPB144_05050"/>
<dbReference type="OrthoDB" id="9811889at2"/>
<dbReference type="PANTHER" id="PTHR43102">
    <property type="entry name" value="SLR1143 PROTEIN"/>
    <property type="match status" value="1"/>
</dbReference>
<dbReference type="InterPro" id="IPR005467">
    <property type="entry name" value="His_kinase_dom"/>
</dbReference>
<dbReference type="PRINTS" id="PR00344">
    <property type="entry name" value="BCTRLSENSOR"/>
</dbReference>
<dbReference type="PROSITE" id="PS50109">
    <property type="entry name" value="HIS_KIN"/>
    <property type="match status" value="1"/>
</dbReference>
<dbReference type="InterPro" id="IPR003661">
    <property type="entry name" value="HisK_dim/P_dom"/>
</dbReference>
<dbReference type="Pfam" id="PF02518">
    <property type="entry name" value="HATPase_c"/>
    <property type="match status" value="1"/>
</dbReference>
<accession>A0A1L3J8C3</accession>
<dbReference type="AlphaFoldDB" id="A0A1L3J8C3"/>
<dbReference type="KEGG" id="grl:LPB144_05050"/>
<evidence type="ECO:0000259" key="4">
    <source>
        <dbReference type="PROSITE" id="PS50109"/>
    </source>
</evidence>
<evidence type="ECO:0000313" key="5">
    <source>
        <dbReference type="EMBL" id="APG61377.1"/>
    </source>
</evidence>
<reference evidence="5 6" key="1">
    <citation type="submission" date="2016-11" db="EMBL/GenBank/DDBJ databases">
        <title>Gramella sp. LPB0144 isolated from marine environment.</title>
        <authorList>
            <person name="Kim E."/>
            <person name="Yi H."/>
        </authorList>
    </citation>
    <scope>NUCLEOTIDE SEQUENCE [LARGE SCALE GENOMIC DNA]</scope>
    <source>
        <strain evidence="5 6">LPB0144</strain>
    </source>
</reference>